<sequence>MKLIIAFIIATLPIYALAGFLYSWGTTVVKQDITESAQSQSSNYILALEDSLKRFSLMQYEMFSDTFLVELINTTETIEAYRQIELILNIRARLFSIKNSSGLIKDVRIFMPRLNIEISALSGYGSLALDKVVSDKLKSPFQLIYYQQKLLMVAYPLDQSSTESPEMIVEIEISQEALNKELVDSIKRNYSGAIVLNISNQLQLGEIIKPVQQEWIDQRQLVNKHSDIPEEMKMNGESFLIIHSKAQAYSITLDHYILKDQIFKKVNKNIQWFWLFFIITFGVIGLYLTFINRTIHRPFVKIMRAFKRVEEGNLELNIRHEKNDEFQYLYDRFNSMLLNIHSLIEQVYKQKIFLQNAELKQLQSQINPHFLYNCLFSITRMIKMDKSEQAIQFAEQLAQYFQFITKNSQDMVTLENEVIHARNYAVLQLARFSDRISIDFSEVPDEIKNFKVPRLILQPLIENAFIHGLEDKLHSGVLRVFFELNADMISITVEDNGEEGAEHLEKMNVLLSDKQPDQEVTAILNVHRRLQYKYGEISGLTVTMSKLGGIKVNMNIQKEDENNV</sequence>
<dbReference type="PANTHER" id="PTHR34220:SF7">
    <property type="entry name" value="SENSOR HISTIDINE KINASE YPDA"/>
    <property type="match status" value="1"/>
</dbReference>
<reference evidence="9" key="1">
    <citation type="submission" date="2018-11" db="EMBL/GenBank/DDBJ databases">
        <title>Complete genome sequence of Paenibacillus sp. ML311-T8.</title>
        <authorList>
            <person name="Nam Y.-D."/>
            <person name="Kang J."/>
            <person name="Chung W.-H."/>
            <person name="Park Y.S."/>
        </authorList>
    </citation>
    <scope>NUCLEOTIDE SEQUENCE [LARGE SCALE GENOMIC DNA]</scope>
    <source>
        <strain evidence="9">ML311-T8</strain>
    </source>
</reference>
<evidence type="ECO:0000313" key="9">
    <source>
        <dbReference type="Proteomes" id="UP000426246"/>
    </source>
</evidence>
<dbReference type="PROSITE" id="PS50885">
    <property type="entry name" value="HAMP"/>
    <property type="match status" value="1"/>
</dbReference>
<keyword evidence="3" id="KW-0597">Phosphoprotein</keyword>
<evidence type="ECO:0000256" key="2">
    <source>
        <dbReference type="ARBA" id="ARBA00022475"/>
    </source>
</evidence>
<feature type="domain" description="HAMP" evidence="7">
    <location>
        <begin position="293"/>
        <end position="345"/>
    </location>
</feature>
<dbReference type="Gene3D" id="6.10.340.10">
    <property type="match status" value="1"/>
</dbReference>
<name>A0A6B8RII2_9BACL</name>
<organism evidence="8 9">
    <name type="scientific">Paenibacillus psychroresistens</name>
    <dbReference type="NCBI Taxonomy" id="1778678"/>
    <lineage>
        <taxon>Bacteria</taxon>
        <taxon>Bacillati</taxon>
        <taxon>Bacillota</taxon>
        <taxon>Bacilli</taxon>
        <taxon>Bacillales</taxon>
        <taxon>Paenibacillaceae</taxon>
        <taxon>Paenibacillus</taxon>
    </lineage>
</organism>
<evidence type="ECO:0000256" key="3">
    <source>
        <dbReference type="ARBA" id="ARBA00022553"/>
    </source>
</evidence>
<dbReference type="Pfam" id="PF00672">
    <property type="entry name" value="HAMP"/>
    <property type="match status" value="1"/>
</dbReference>
<dbReference type="InterPro" id="IPR036890">
    <property type="entry name" value="HATPase_C_sf"/>
</dbReference>
<keyword evidence="6" id="KW-1133">Transmembrane helix</keyword>
<keyword evidence="5 6" id="KW-0472">Membrane</keyword>
<feature type="transmembrane region" description="Helical" evidence="6">
    <location>
        <begin position="272"/>
        <end position="291"/>
    </location>
</feature>
<gene>
    <name evidence="8" type="ORF">EHS13_14885</name>
</gene>
<keyword evidence="2" id="KW-1003">Cell membrane</keyword>
<dbReference type="GO" id="GO:0005886">
    <property type="term" value="C:plasma membrane"/>
    <property type="evidence" value="ECO:0007669"/>
    <property type="project" value="UniProtKB-SubCell"/>
</dbReference>
<dbReference type="Pfam" id="PF06580">
    <property type="entry name" value="His_kinase"/>
    <property type="match status" value="1"/>
</dbReference>
<comment type="subcellular location">
    <subcellularLocation>
        <location evidence="1">Cell membrane</location>
        <topology evidence="1">Multi-pass membrane protein</topology>
    </subcellularLocation>
</comment>
<evidence type="ECO:0000256" key="6">
    <source>
        <dbReference type="SAM" id="Phobius"/>
    </source>
</evidence>
<keyword evidence="9" id="KW-1185">Reference proteome</keyword>
<evidence type="ECO:0000256" key="1">
    <source>
        <dbReference type="ARBA" id="ARBA00004651"/>
    </source>
</evidence>
<accession>A0A6B8RII2</accession>
<keyword evidence="6" id="KW-0812">Transmembrane</keyword>
<dbReference type="SMART" id="SM00304">
    <property type="entry name" value="HAMP"/>
    <property type="match status" value="1"/>
</dbReference>
<dbReference type="InterPro" id="IPR050640">
    <property type="entry name" value="Bact_2-comp_sensor_kinase"/>
</dbReference>
<dbReference type="PANTHER" id="PTHR34220">
    <property type="entry name" value="SENSOR HISTIDINE KINASE YPDA"/>
    <property type="match status" value="1"/>
</dbReference>
<dbReference type="EMBL" id="CP034235">
    <property type="protein sequence ID" value="QGQ96070.1"/>
    <property type="molecule type" value="Genomic_DNA"/>
</dbReference>
<proteinExistence type="predicted"/>
<protein>
    <submittedName>
        <fullName evidence="8">HAMP domain-containing protein</fullName>
    </submittedName>
</protein>
<dbReference type="KEGG" id="ppsc:EHS13_14885"/>
<evidence type="ECO:0000256" key="4">
    <source>
        <dbReference type="ARBA" id="ARBA00022679"/>
    </source>
</evidence>
<dbReference type="AlphaFoldDB" id="A0A6B8RII2"/>
<dbReference type="Proteomes" id="UP000426246">
    <property type="component" value="Chromosome"/>
</dbReference>
<dbReference type="SUPFAM" id="SSF158472">
    <property type="entry name" value="HAMP domain-like"/>
    <property type="match status" value="1"/>
</dbReference>
<evidence type="ECO:0000313" key="8">
    <source>
        <dbReference type="EMBL" id="QGQ96070.1"/>
    </source>
</evidence>
<dbReference type="InterPro" id="IPR010559">
    <property type="entry name" value="Sig_transdc_His_kin_internal"/>
</dbReference>
<dbReference type="GO" id="GO:0000155">
    <property type="term" value="F:phosphorelay sensor kinase activity"/>
    <property type="evidence" value="ECO:0007669"/>
    <property type="project" value="InterPro"/>
</dbReference>
<dbReference type="CDD" id="cd06225">
    <property type="entry name" value="HAMP"/>
    <property type="match status" value="1"/>
</dbReference>
<evidence type="ECO:0000256" key="5">
    <source>
        <dbReference type="ARBA" id="ARBA00023136"/>
    </source>
</evidence>
<dbReference type="InterPro" id="IPR003660">
    <property type="entry name" value="HAMP_dom"/>
</dbReference>
<dbReference type="SUPFAM" id="SSF55874">
    <property type="entry name" value="ATPase domain of HSP90 chaperone/DNA topoisomerase II/histidine kinase"/>
    <property type="match status" value="1"/>
</dbReference>
<evidence type="ECO:0000259" key="7">
    <source>
        <dbReference type="PROSITE" id="PS50885"/>
    </source>
</evidence>
<dbReference type="Gene3D" id="3.30.565.10">
    <property type="entry name" value="Histidine kinase-like ATPase, C-terminal domain"/>
    <property type="match status" value="1"/>
</dbReference>
<keyword evidence="4" id="KW-0808">Transferase</keyword>